<evidence type="ECO:0000256" key="2">
    <source>
        <dbReference type="ARBA" id="ARBA00022481"/>
    </source>
</evidence>
<keyword evidence="3" id="KW-0812">Transmembrane</keyword>
<organism evidence="4 5">
    <name type="scientific">Moellerella wisconsensis ATCC 35017</name>
    <dbReference type="NCBI Taxonomy" id="1354267"/>
    <lineage>
        <taxon>Bacteria</taxon>
        <taxon>Pseudomonadati</taxon>
        <taxon>Pseudomonadota</taxon>
        <taxon>Gammaproteobacteria</taxon>
        <taxon>Enterobacterales</taxon>
        <taxon>Morganellaceae</taxon>
        <taxon>Moellerella</taxon>
    </lineage>
</organism>
<keyword evidence="3" id="KW-1133">Transmembrane helix</keyword>
<feature type="transmembrane region" description="Helical" evidence="3">
    <location>
        <begin position="6"/>
        <end position="29"/>
    </location>
</feature>
<dbReference type="EMBL" id="LGAA01000014">
    <property type="protein sequence ID" value="KPD03250.1"/>
    <property type="molecule type" value="Genomic_DNA"/>
</dbReference>
<dbReference type="InterPro" id="IPR045584">
    <property type="entry name" value="Pilin-like"/>
</dbReference>
<dbReference type="PROSITE" id="PS00409">
    <property type="entry name" value="PROKAR_NTER_METHYL"/>
    <property type="match status" value="1"/>
</dbReference>
<reference evidence="4 5" key="1">
    <citation type="submission" date="2015-07" db="EMBL/GenBank/DDBJ databases">
        <title>ATOL: Assembling a taxonomically balanced genome-scale reconstruction of the evolutionary history of the Enterobacteriaceae.</title>
        <authorList>
            <person name="Plunkett G.III."/>
            <person name="Neeno-Eckwall E.C."/>
            <person name="Glasner J.D."/>
            <person name="Perna N.T."/>
        </authorList>
    </citation>
    <scope>NUCLEOTIDE SEQUENCE [LARGE SCALE GENOMIC DNA]</scope>
    <source>
        <strain evidence="4 5">ATCC 35017</strain>
    </source>
</reference>
<dbReference type="GO" id="GO:0016020">
    <property type="term" value="C:membrane"/>
    <property type="evidence" value="ECO:0007669"/>
    <property type="project" value="UniProtKB-SubCell"/>
</dbReference>
<dbReference type="Gene3D" id="3.30.700.10">
    <property type="entry name" value="Glycoprotein, Type 4 Pilin"/>
    <property type="match status" value="1"/>
</dbReference>
<dbReference type="OrthoDB" id="5918848at2"/>
<dbReference type="RefSeq" id="WP_047255305.1">
    <property type="nucleotide sequence ID" value="NZ_CAWMUS010000014.1"/>
</dbReference>
<evidence type="ECO:0000313" key="5">
    <source>
        <dbReference type="Proteomes" id="UP000053226"/>
    </source>
</evidence>
<dbReference type="GO" id="GO:0015627">
    <property type="term" value="C:type II protein secretion system complex"/>
    <property type="evidence" value="ECO:0007669"/>
    <property type="project" value="InterPro"/>
</dbReference>
<evidence type="ECO:0000313" key="4">
    <source>
        <dbReference type="EMBL" id="KPD03250.1"/>
    </source>
</evidence>
<keyword evidence="3" id="KW-0472">Membrane</keyword>
<evidence type="ECO:0000256" key="1">
    <source>
        <dbReference type="ARBA" id="ARBA00004167"/>
    </source>
</evidence>
<dbReference type="SUPFAM" id="SSF54523">
    <property type="entry name" value="Pili subunits"/>
    <property type="match status" value="1"/>
</dbReference>
<protein>
    <submittedName>
        <fullName evidence="4">Type IV pilin</fullName>
    </submittedName>
</protein>
<comment type="caution">
    <text evidence="4">The sequence shown here is derived from an EMBL/GenBank/DDBJ whole genome shotgun (WGS) entry which is preliminary data.</text>
</comment>
<proteinExistence type="predicted"/>
<dbReference type="InterPro" id="IPR012902">
    <property type="entry name" value="N_methyl_site"/>
</dbReference>
<dbReference type="NCBIfam" id="NF007862">
    <property type="entry name" value="PRK10574.1"/>
    <property type="match status" value="1"/>
</dbReference>
<dbReference type="Proteomes" id="UP000053226">
    <property type="component" value="Unassembled WGS sequence"/>
</dbReference>
<evidence type="ECO:0000256" key="3">
    <source>
        <dbReference type="SAM" id="Phobius"/>
    </source>
</evidence>
<name>A0A0N0IAU9_9GAMM</name>
<keyword evidence="2" id="KW-0488">Methylation</keyword>
<dbReference type="Pfam" id="PF07963">
    <property type="entry name" value="N_methyl"/>
    <property type="match status" value="1"/>
</dbReference>
<sequence length="141" mass="15442">MYQKGFSLIEIMVVIAIISILSAVAIPGYQTYMQKAAMTDVLQSLLPYKSNIELCSIDEGDFSKCDSGKSTIPNDIKGKYITKIAVKSGVITLTTKKILNGLTITLTPQLPSTVNVFQWTVACVIDANEKVKSICEKTLQF</sequence>
<dbReference type="AlphaFoldDB" id="A0A0N0IAU9"/>
<dbReference type="InterPro" id="IPR000983">
    <property type="entry name" value="Bac_GSPG_pilin"/>
</dbReference>
<comment type="subcellular location">
    <subcellularLocation>
        <location evidence="1">Membrane</location>
        <topology evidence="1">Single-pass membrane protein</topology>
    </subcellularLocation>
</comment>
<keyword evidence="5" id="KW-1185">Reference proteome</keyword>
<dbReference type="PRINTS" id="PR00813">
    <property type="entry name" value="BCTERIALGSPG"/>
</dbReference>
<accession>A0A0N0IAU9</accession>
<dbReference type="GO" id="GO:0015628">
    <property type="term" value="P:protein secretion by the type II secretion system"/>
    <property type="evidence" value="ECO:0007669"/>
    <property type="project" value="InterPro"/>
</dbReference>
<dbReference type="NCBIfam" id="TIGR02532">
    <property type="entry name" value="IV_pilin_GFxxxE"/>
    <property type="match status" value="1"/>
</dbReference>
<gene>
    <name evidence="4" type="ORF">M992_1383</name>
</gene>